<keyword evidence="3" id="KW-1185">Reference proteome</keyword>
<protein>
    <submittedName>
        <fullName evidence="2">Uncharacterized protein</fullName>
    </submittedName>
</protein>
<gene>
    <name evidence="2" type="ORF">V473_03220</name>
</gene>
<name>A0A0J7Y0B8_9SPHN</name>
<dbReference type="STRING" id="1420583.V473_03220"/>
<feature type="compositionally biased region" description="Polar residues" evidence="1">
    <location>
        <begin position="90"/>
        <end position="101"/>
    </location>
</feature>
<proteinExistence type="predicted"/>
<evidence type="ECO:0000313" key="2">
    <source>
        <dbReference type="EMBL" id="KMS57244.1"/>
    </source>
</evidence>
<accession>A0A0J7Y0B8</accession>
<comment type="caution">
    <text evidence="2">The sequence shown here is derived from an EMBL/GenBank/DDBJ whole genome shotgun (WGS) entry which is preliminary data.</text>
</comment>
<dbReference type="Proteomes" id="UP000052232">
    <property type="component" value="Unassembled WGS sequence"/>
</dbReference>
<dbReference type="AlphaFoldDB" id="A0A0J7Y0B8"/>
<feature type="region of interest" description="Disordered" evidence="1">
    <location>
        <begin position="90"/>
        <end position="109"/>
    </location>
</feature>
<dbReference type="EMBL" id="JACT01000001">
    <property type="protein sequence ID" value="KMS57244.1"/>
    <property type="molecule type" value="Genomic_DNA"/>
</dbReference>
<sequence>MACLWVAVASNCPPAWSAIMRKAKRPVSRRRANWRRKPASAQTVSNRLGNITAPLGWCRKALPCSARAAWRRPAKAAGWTVKTSTSIACRSPPCQTRSPSGENRAMRWM</sequence>
<evidence type="ECO:0000256" key="1">
    <source>
        <dbReference type="SAM" id="MobiDB-lite"/>
    </source>
</evidence>
<reference evidence="2 3" key="1">
    <citation type="journal article" date="2015" name="G3 (Bethesda)">
        <title>Insights into Ongoing Evolution of the Hexachlorocyclohexane Catabolic Pathway from Comparative Genomics of Ten Sphingomonadaceae Strains.</title>
        <authorList>
            <person name="Pearce S.L."/>
            <person name="Oakeshott J.G."/>
            <person name="Pandey G."/>
        </authorList>
    </citation>
    <scope>NUCLEOTIDE SEQUENCE [LARGE SCALE GENOMIC DNA]</scope>
    <source>
        <strain evidence="2 3">LL01</strain>
    </source>
</reference>
<organism evidence="2 3">
    <name type="scientific">Sphingobium cupriresistens LL01</name>
    <dbReference type="NCBI Taxonomy" id="1420583"/>
    <lineage>
        <taxon>Bacteria</taxon>
        <taxon>Pseudomonadati</taxon>
        <taxon>Pseudomonadota</taxon>
        <taxon>Alphaproteobacteria</taxon>
        <taxon>Sphingomonadales</taxon>
        <taxon>Sphingomonadaceae</taxon>
        <taxon>Sphingobium</taxon>
    </lineage>
</organism>
<evidence type="ECO:0000313" key="3">
    <source>
        <dbReference type="Proteomes" id="UP000052232"/>
    </source>
</evidence>